<dbReference type="STRING" id="4432.A0A1U7YWB7"/>
<evidence type="ECO:0000256" key="3">
    <source>
        <dbReference type="ARBA" id="ARBA00022527"/>
    </source>
</evidence>
<dbReference type="InterPro" id="IPR000270">
    <property type="entry name" value="PB1_dom"/>
</dbReference>
<dbReference type="KEGG" id="nnu:104588515"/>
<keyword evidence="9" id="KW-0927">Auxin signaling pathway</keyword>
<evidence type="ECO:0000313" key="11">
    <source>
        <dbReference type="Proteomes" id="UP000189703"/>
    </source>
</evidence>
<feature type="region of interest" description="Disordered" evidence="10">
    <location>
        <begin position="1077"/>
        <end position="1115"/>
    </location>
</feature>
<dbReference type="Gene3D" id="1.10.510.10">
    <property type="entry name" value="Transferase(Phosphotransferase) domain 1"/>
    <property type="match status" value="1"/>
</dbReference>
<feature type="compositionally biased region" description="Polar residues" evidence="10">
    <location>
        <begin position="1077"/>
        <end position="1092"/>
    </location>
</feature>
<dbReference type="FunFam" id="3.30.200.20:FF:000081">
    <property type="entry name" value="Octicosapeptide/phox/Bem1p domain kinase superfamily protein"/>
    <property type="match status" value="1"/>
</dbReference>
<dbReference type="OrthoDB" id="4062651at2759"/>
<dbReference type="GeneID" id="104588515"/>
<name>A0A1U7YWB7_NELNU</name>
<evidence type="ECO:0000256" key="1">
    <source>
        <dbReference type="ARBA" id="ARBA00004496"/>
    </source>
</evidence>
<keyword evidence="8" id="KW-0067">ATP-binding</keyword>
<dbReference type="PANTHER" id="PTHR23257:SF797">
    <property type="entry name" value="KINASE SUPERFAMILY WITH OCTICOSAPEPTIDE_PHOX_BEM1P DOMAIN-CONTAINING PROTEIN"/>
    <property type="match status" value="1"/>
</dbReference>
<dbReference type="InterPro" id="IPR017441">
    <property type="entry name" value="Protein_kinase_ATP_BS"/>
</dbReference>
<evidence type="ECO:0000256" key="9">
    <source>
        <dbReference type="ARBA" id="ARBA00023294"/>
    </source>
</evidence>
<dbReference type="PROSITE" id="PS00107">
    <property type="entry name" value="PROTEIN_KINASE_ATP"/>
    <property type="match status" value="1"/>
</dbReference>
<dbReference type="InterPro" id="IPR050167">
    <property type="entry name" value="Ser_Thr_protein_kinase"/>
</dbReference>
<dbReference type="GO" id="GO:0004674">
    <property type="term" value="F:protein serine/threonine kinase activity"/>
    <property type="evidence" value="ECO:0007669"/>
    <property type="project" value="UniProtKB-KW"/>
</dbReference>
<evidence type="ECO:0000256" key="5">
    <source>
        <dbReference type="ARBA" id="ARBA00022679"/>
    </source>
</evidence>
<dbReference type="GO" id="GO:0005737">
    <property type="term" value="C:cytoplasm"/>
    <property type="evidence" value="ECO:0000318"/>
    <property type="project" value="GO_Central"/>
</dbReference>
<dbReference type="SUPFAM" id="SSF56112">
    <property type="entry name" value="Protein kinase-like (PK-like)"/>
    <property type="match status" value="1"/>
</dbReference>
<dbReference type="FunFam" id="3.10.20.90:FF:000058">
    <property type="entry name" value="Octicosapeptide/phox/Bem1p domain kinase superfamily protein"/>
    <property type="match status" value="1"/>
</dbReference>
<dbReference type="Proteomes" id="UP000189703">
    <property type="component" value="Unplaced"/>
</dbReference>
<dbReference type="PANTHER" id="PTHR23257">
    <property type="entry name" value="SERINE-THREONINE PROTEIN KINASE"/>
    <property type="match status" value="1"/>
</dbReference>
<keyword evidence="7" id="KW-0418">Kinase</keyword>
<accession>A0A1U7YWB7</accession>
<dbReference type="PROSITE" id="PS00108">
    <property type="entry name" value="PROTEIN_KINASE_ST"/>
    <property type="match status" value="1"/>
</dbReference>
<dbReference type="InterPro" id="IPR011009">
    <property type="entry name" value="Kinase-like_dom_sf"/>
</dbReference>
<evidence type="ECO:0000256" key="10">
    <source>
        <dbReference type="SAM" id="MobiDB-lite"/>
    </source>
</evidence>
<keyword evidence="4" id="KW-0597">Phosphoprotein</keyword>
<organism evidence="11 12">
    <name type="scientific">Nelumbo nucifera</name>
    <name type="common">Sacred lotus</name>
    <dbReference type="NCBI Taxonomy" id="4432"/>
    <lineage>
        <taxon>Eukaryota</taxon>
        <taxon>Viridiplantae</taxon>
        <taxon>Streptophyta</taxon>
        <taxon>Embryophyta</taxon>
        <taxon>Tracheophyta</taxon>
        <taxon>Spermatophyta</taxon>
        <taxon>Magnoliopsida</taxon>
        <taxon>Proteales</taxon>
        <taxon>Nelumbonaceae</taxon>
        <taxon>Nelumbo</taxon>
    </lineage>
</organism>
<dbReference type="SMART" id="SM00666">
    <property type="entry name" value="PB1"/>
    <property type="match status" value="1"/>
</dbReference>
<evidence type="ECO:0000256" key="6">
    <source>
        <dbReference type="ARBA" id="ARBA00022741"/>
    </source>
</evidence>
<feature type="compositionally biased region" description="Polar residues" evidence="10">
    <location>
        <begin position="1419"/>
        <end position="1432"/>
    </location>
</feature>
<keyword evidence="3" id="KW-0723">Serine/threonine-protein kinase</keyword>
<sequence length="1432" mass="155664">MAIDQNSIPKDLRPLNVSRTVAEEPRIAATLAAGRNVEGYLPNSIRDVGSPRYRPQPPPPYYPATVSETGYVGLGFGYPANPGMALFPRPPVPVGSGTAVTSAYAEFSNVGSRVGGNAAEQASEEGGEESVSGKKVKFLCSFGGKILPRPSDGMLRYVGGQTRIIAVRKDASFQELVQKMTDTYGQPVHIKYQLPDEDLDALVSVSCPEDLENMMEEYEKLVENSSDGSAKLRVFLFSASELDSSGLVHFGDLQDGGQRYVDAVNGIRDGVGGGITRKESTASAASTQNSDSLISGGDAADSFGPGHGDGGGPFSPGVLSPRAVATSQDAATRLLYSGPNPVIYTDASAVPLGHPPVTTVPLQSSRPEFELQRQMPSMGQQHQVLGYDLQQPSGMEIQPSAAYVHAYVDPHQEAFNRVDHPQLPPQIGYTNPQMLGIAGSASRLADHPQQVRDNASGVPSHQFIPAVNMTMASSSPYVNTKQNGMQQFVQPQQTRVEPYPEENSARHKVFQVPVDQNYKAYQAHLHPPQASVQLQAGVYGWHQVPPTDHVVFSEGWVPHQQGSFPDNVLRPDMCQTSLPHVHSDTLIQQCRNGSASTVSHSNVVFHSLHSEDNMRPGPTDRATETGILGEGKAEHQGNGIRPRVVGHLDPEVPTPPQGIPRFAQNLESQHDNGRILVQKLGNPDNLKTLFPSGLMGFPGDLQSCGVIPGNIPQSRQEDLLQQPSVPLQHQVKQETLMNKPAGTNVPPVRVVSYETSQPLVHESVAEYSGKLPGLVPKEDKSDSCISYDHLRTIDTKMEAIHISPPEVSGYKEQSRLPFDRPKVGGKEMFVTSDFTKTGIASDGNHIKTIEKLPVSSLEVVYTHNIQPVGLTQVAPHPTVGHLGPQRHLKNGNPHVASDEIWHGKPAFSGIDSSHATDRISPVCEWKDGASWFQSGMVPNDAVFGPSSGNASSAFSPPSGVVGDNWDCASSNSLFSNQDPWSLRHDSQFPPPRPVKVLTSKEALVKRDGSGHSGAKMQFEEAVLHQPSGNLNKDLGSEQLRSAKVEKSFGAADEHIKQELQAVSEGVGAFVLQSSIPSNPDFSAHEMNQSTSEANRDREVQDNDGEGQNRSKIEDIKTKLPDKTYLGFPISDGIGRLQIIKNSDLEELRELGSGTFGTVYHGKWRGSDVAIKRINDRCFAGKPSEEERMRHDFWNEAIKLADLHHPNVLAFYGVVLDGPEGSVATVTEYMVNGSLRNALQKSDKTLDKRKRLLIAMDVAFGMEYLHAKNIVHFDLKSDNLLVNLRDPHRPICKVGDLGLSKVKCQTLISGGVRGTLPWMAPELLNGSSNLVSEKVDVFSFGIVMWELLTGEEPYADLHYGAIIGGIVSNTLRPPVPETCDPEWRSLMERCWSSDPSERPSFTEIANQLRSMAANLPPKGQAQQLSPTQPQTQK</sequence>
<dbReference type="Pfam" id="PF07714">
    <property type="entry name" value="PK_Tyr_Ser-Thr"/>
    <property type="match status" value="1"/>
</dbReference>
<keyword evidence="2" id="KW-0963">Cytoplasm</keyword>
<dbReference type="Gene3D" id="3.10.20.90">
    <property type="entry name" value="Phosphatidylinositol 3-kinase Catalytic Subunit, Chain A, domain 1"/>
    <property type="match status" value="1"/>
</dbReference>
<dbReference type="InterPro" id="IPR000719">
    <property type="entry name" value="Prot_kinase_dom"/>
</dbReference>
<dbReference type="PROSITE" id="PS50011">
    <property type="entry name" value="PROTEIN_KINASE_DOM"/>
    <property type="match status" value="1"/>
</dbReference>
<dbReference type="SUPFAM" id="SSF54277">
    <property type="entry name" value="CAD &amp; PB1 domains"/>
    <property type="match status" value="1"/>
</dbReference>
<keyword evidence="6" id="KW-0547">Nucleotide-binding</keyword>
<feature type="compositionally biased region" description="Gly residues" evidence="10">
    <location>
        <begin position="305"/>
        <end position="314"/>
    </location>
</feature>
<dbReference type="Gene3D" id="3.30.200.20">
    <property type="entry name" value="Phosphorylase Kinase, domain 1"/>
    <property type="match status" value="1"/>
</dbReference>
<dbReference type="GO" id="GO:0007165">
    <property type="term" value="P:signal transduction"/>
    <property type="evidence" value="ECO:0000318"/>
    <property type="project" value="GO_Central"/>
</dbReference>
<dbReference type="GO" id="GO:0010928">
    <property type="term" value="P:regulation of auxin mediated signaling pathway"/>
    <property type="evidence" value="ECO:0007669"/>
    <property type="project" value="UniProtKB-ARBA"/>
</dbReference>
<dbReference type="GO" id="GO:0005524">
    <property type="term" value="F:ATP binding"/>
    <property type="evidence" value="ECO:0007669"/>
    <property type="project" value="UniProtKB-UniRule"/>
</dbReference>
<dbReference type="FunCoup" id="A0A1U7YWB7">
    <property type="interactions" value="1283"/>
</dbReference>
<evidence type="ECO:0000313" key="12">
    <source>
        <dbReference type="RefSeq" id="XP_010244775.1"/>
    </source>
</evidence>
<dbReference type="InterPro" id="IPR008271">
    <property type="entry name" value="Ser/Thr_kinase_AS"/>
</dbReference>
<dbReference type="InterPro" id="IPR001245">
    <property type="entry name" value="Ser-Thr/Tyr_kinase_cat_dom"/>
</dbReference>
<dbReference type="SMART" id="SM00220">
    <property type="entry name" value="S_TKc"/>
    <property type="match status" value="1"/>
</dbReference>
<dbReference type="CDD" id="cd13999">
    <property type="entry name" value="STKc_MAP3K-like"/>
    <property type="match status" value="1"/>
</dbReference>
<feature type="compositionally biased region" description="Basic and acidic residues" evidence="10">
    <location>
        <begin position="1093"/>
        <end position="1115"/>
    </location>
</feature>
<keyword evidence="11" id="KW-1185">Reference proteome</keyword>
<dbReference type="RefSeq" id="XP_010244775.1">
    <property type="nucleotide sequence ID" value="XM_010246473.2"/>
</dbReference>
<gene>
    <name evidence="12" type="primary">LOC104588515</name>
</gene>
<dbReference type="CDD" id="cd06410">
    <property type="entry name" value="PB1_UP2"/>
    <property type="match status" value="1"/>
</dbReference>
<dbReference type="FunFam" id="1.10.510.10:FF:000142">
    <property type="entry name" value="Octicosapeptide/phox/Bem1p domain kinase superfamily protein"/>
    <property type="match status" value="1"/>
</dbReference>
<dbReference type="OMA" id="SYNTYQV"/>
<keyword evidence="5" id="KW-0808">Transferase</keyword>
<evidence type="ECO:0000256" key="8">
    <source>
        <dbReference type="ARBA" id="ARBA00022840"/>
    </source>
</evidence>
<evidence type="ECO:0000256" key="7">
    <source>
        <dbReference type="ARBA" id="ARBA00022777"/>
    </source>
</evidence>
<dbReference type="GO" id="GO:0009734">
    <property type="term" value="P:auxin-activated signaling pathway"/>
    <property type="evidence" value="ECO:0007669"/>
    <property type="project" value="UniProtKB-KW"/>
</dbReference>
<dbReference type="Pfam" id="PF00564">
    <property type="entry name" value="PB1"/>
    <property type="match status" value="1"/>
</dbReference>
<feature type="compositionally biased region" description="Polar residues" evidence="10">
    <location>
        <begin position="281"/>
        <end position="293"/>
    </location>
</feature>
<feature type="region of interest" description="Disordered" evidence="10">
    <location>
        <begin position="1407"/>
        <end position="1432"/>
    </location>
</feature>
<dbReference type="eggNOG" id="KOG0192">
    <property type="taxonomic scope" value="Eukaryota"/>
</dbReference>
<proteinExistence type="predicted"/>
<feature type="region of interest" description="Disordered" evidence="10">
    <location>
        <begin position="278"/>
        <end position="320"/>
    </location>
</feature>
<reference evidence="12" key="1">
    <citation type="submission" date="2025-08" db="UniProtKB">
        <authorList>
            <consortium name="RefSeq"/>
        </authorList>
    </citation>
    <scope>IDENTIFICATION</scope>
</reference>
<comment type="subcellular location">
    <subcellularLocation>
        <location evidence="1">Cytoplasm</location>
    </subcellularLocation>
</comment>
<evidence type="ECO:0000256" key="2">
    <source>
        <dbReference type="ARBA" id="ARBA00022490"/>
    </source>
</evidence>
<dbReference type="GO" id="GO:0004672">
    <property type="term" value="F:protein kinase activity"/>
    <property type="evidence" value="ECO:0000318"/>
    <property type="project" value="GO_Central"/>
</dbReference>
<protein>
    <submittedName>
        <fullName evidence="12">Uncharacterized protein LOC104588515 isoform X1</fullName>
    </submittedName>
</protein>
<evidence type="ECO:0000256" key="4">
    <source>
        <dbReference type="ARBA" id="ARBA00022553"/>
    </source>
</evidence>
<dbReference type="PRINTS" id="PR00109">
    <property type="entry name" value="TYRKINASE"/>
</dbReference>